<dbReference type="AlphaFoldDB" id="A0ABD2II72"/>
<evidence type="ECO:0000313" key="3">
    <source>
        <dbReference type="EMBL" id="KAL3076950.1"/>
    </source>
</evidence>
<evidence type="ECO:0008006" key="5">
    <source>
        <dbReference type="Google" id="ProtNLM"/>
    </source>
</evidence>
<feature type="signal peptide" evidence="2">
    <location>
        <begin position="1"/>
        <end position="21"/>
    </location>
</feature>
<evidence type="ECO:0000313" key="4">
    <source>
        <dbReference type="Proteomes" id="UP001620626"/>
    </source>
</evidence>
<reference evidence="3 4" key="1">
    <citation type="submission" date="2024-10" db="EMBL/GenBank/DDBJ databases">
        <authorList>
            <person name="Kim D."/>
        </authorList>
    </citation>
    <scope>NUCLEOTIDE SEQUENCE [LARGE SCALE GENOMIC DNA]</scope>
    <source>
        <strain evidence="3">BH-2024</strain>
    </source>
</reference>
<name>A0ABD2II72_9BILA</name>
<protein>
    <recommendedName>
        <fullName evidence="5">Secreted protein</fullName>
    </recommendedName>
</protein>
<accession>A0ABD2II72</accession>
<comment type="caution">
    <text evidence="3">The sequence shown here is derived from an EMBL/GenBank/DDBJ whole genome shotgun (WGS) entry which is preliminary data.</text>
</comment>
<feature type="region of interest" description="Disordered" evidence="1">
    <location>
        <begin position="126"/>
        <end position="174"/>
    </location>
</feature>
<gene>
    <name evidence="3" type="ORF">niasHT_040177</name>
</gene>
<sequence>MFVLMVTMFATFLHLVPSTFGMPITRTTSDSNKKHSIVAGDGVGPALAKAAKVAICLLGMAGTAVHGTDCTRPASTTAPAKPHSDETVPLIHASNQTHSKSQQPPMAPPALMQMNRRKTESLNAIEHKAGGGGGRSFSGRGTKGGRGKGTSSGTTHRPVFVPHHKHNSTRTDSQEKNKKKNCCCCCCCCPC</sequence>
<dbReference type="EMBL" id="JBICBT010001239">
    <property type="protein sequence ID" value="KAL3076950.1"/>
    <property type="molecule type" value="Genomic_DNA"/>
</dbReference>
<evidence type="ECO:0000256" key="1">
    <source>
        <dbReference type="SAM" id="MobiDB-lite"/>
    </source>
</evidence>
<feature type="compositionally biased region" description="Gly residues" evidence="1">
    <location>
        <begin position="130"/>
        <end position="150"/>
    </location>
</feature>
<dbReference type="Proteomes" id="UP001620626">
    <property type="component" value="Unassembled WGS sequence"/>
</dbReference>
<evidence type="ECO:0000256" key="2">
    <source>
        <dbReference type="SAM" id="SignalP"/>
    </source>
</evidence>
<feature type="chain" id="PRO_5044854763" description="Secreted protein" evidence="2">
    <location>
        <begin position="22"/>
        <end position="191"/>
    </location>
</feature>
<keyword evidence="4" id="KW-1185">Reference proteome</keyword>
<organism evidence="3 4">
    <name type="scientific">Heterodera trifolii</name>
    <dbReference type="NCBI Taxonomy" id="157864"/>
    <lineage>
        <taxon>Eukaryota</taxon>
        <taxon>Metazoa</taxon>
        <taxon>Ecdysozoa</taxon>
        <taxon>Nematoda</taxon>
        <taxon>Chromadorea</taxon>
        <taxon>Rhabditida</taxon>
        <taxon>Tylenchina</taxon>
        <taxon>Tylenchomorpha</taxon>
        <taxon>Tylenchoidea</taxon>
        <taxon>Heteroderidae</taxon>
        <taxon>Heteroderinae</taxon>
        <taxon>Heterodera</taxon>
    </lineage>
</organism>
<keyword evidence="2" id="KW-0732">Signal</keyword>
<proteinExistence type="predicted"/>